<reference evidence="2 3" key="1">
    <citation type="submission" date="2015-06" db="EMBL/GenBank/DDBJ databases">
        <title>Talaromyces atroroseus IBT 11181 draft genome.</title>
        <authorList>
            <person name="Rasmussen K.B."/>
            <person name="Rasmussen S."/>
            <person name="Petersen B."/>
            <person name="Sicheritz-Ponten T."/>
            <person name="Mortensen U.H."/>
            <person name="Thrane U."/>
        </authorList>
    </citation>
    <scope>NUCLEOTIDE SEQUENCE [LARGE SCALE GENOMIC DNA]</scope>
    <source>
        <strain evidence="2 3">IBT 11181</strain>
    </source>
</reference>
<dbReference type="RefSeq" id="XP_020123986.1">
    <property type="nucleotide sequence ID" value="XM_020260459.1"/>
</dbReference>
<dbReference type="Proteomes" id="UP000214365">
    <property type="component" value="Unassembled WGS sequence"/>
</dbReference>
<evidence type="ECO:0000256" key="1">
    <source>
        <dbReference type="SAM" id="MobiDB-lite"/>
    </source>
</evidence>
<protein>
    <submittedName>
        <fullName evidence="2">Uncharacterized protein</fullName>
    </submittedName>
</protein>
<organism evidence="2 3">
    <name type="scientific">Talaromyces atroroseus</name>
    <dbReference type="NCBI Taxonomy" id="1441469"/>
    <lineage>
        <taxon>Eukaryota</taxon>
        <taxon>Fungi</taxon>
        <taxon>Dikarya</taxon>
        <taxon>Ascomycota</taxon>
        <taxon>Pezizomycotina</taxon>
        <taxon>Eurotiomycetes</taxon>
        <taxon>Eurotiomycetidae</taxon>
        <taxon>Eurotiales</taxon>
        <taxon>Trichocomaceae</taxon>
        <taxon>Talaromyces</taxon>
        <taxon>Talaromyces sect. Trachyspermi</taxon>
    </lineage>
</organism>
<dbReference type="GeneID" id="31000386"/>
<feature type="region of interest" description="Disordered" evidence="1">
    <location>
        <begin position="37"/>
        <end position="143"/>
    </location>
</feature>
<accession>A0A225BAA7</accession>
<dbReference type="OrthoDB" id="10003116at2759"/>
<sequence length="477" mass="51341">MAMVLTAQSNVSIEAINSSLYYLHAATEEDENVLRSIESELEQQTPDGPGASGLPSETISRLNDFHRKPVGGEDSGLPPPPPPPPHRDGVANSGVRGGLQQSTHDHHDPSSPLARLRRDGQFTIPRRPVSSSGSSPTTANMSHISSQRFSYDDANHRTQQHLLPERSWSNHSETTKSSQTSAAPPSFRVTLIRRDTASGNQWNVGTISSSSADQGVIHIEISNPGYGKFIGNALPLSTATTGQSAAEILQQLAQKVQHEEDNDAAGKRAFLRDVVPIKHHHRHNHSSSGSLFNRSPDTSKLANAISAKMSRGYYSFQSPWNGTCSFVASINGGGLKCKHVIPGPAMSMDGRGHSDEVTVSELRYNIPFPLEQTSRPSSMASLDGGKEKGKRAALGQLITANLEKVQQRARAHSAAADEDRLDLSLAREAGGGGMSGKSAKLGKLVILDEGIKMLDLVVAASMGVWWRTSYEPSARNY</sequence>
<dbReference type="STRING" id="1441469.A0A225BAA7"/>
<evidence type="ECO:0000313" key="3">
    <source>
        <dbReference type="Proteomes" id="UP000214365"/>
    </source>
</evidence>
<dbReference type="AlphaFoldDB" id="A0A225BAA7"/>
<feature type="region of interest" description="Disordered" evidence="1">
    <location>
        <begin position="162"/>
        <end position="185"/>
    </location>
</feature>
<keyword evidence="3" id="KW-1185">Reference proteome</keyword>
<evidence type="ECO:0000313" key="2">
    <source>
        <dbReference type="EMBL" id="OKL63865.1"/>
    </source>
</evidence>
<dbReference type="EMBL" id="LFMY01000001">
    <property type="protein sequence ID" value="OKL63865.1"/>
    <property type="molecule type" value="Genomic_DNA"/>
</dbReference>
<gene>
    <name evidence="2" type="ORF">UA08_00631</name>
</gene>
<feature type="compositionally biased region" description="Polar residues" evidence="1">
    <location>
        <begin position="167"/>
        <end position="183"/>
    </location>
</feature>
<comment type="caution">
    <text evidence="2">The sequence shown here is derived from an EMBL/GenBank/DDBJ whole genome shotgun (WGS) entry which is preliminary data.</text>
</comment>
<name>A0A225BAA7_TALAT</name>
<proteinExistence type="predicted"/>